<dbReference type="PANTHER" id="PTHR36383:SF1">
    <property type="entry name" value="PROTEIN, PUTATIVE-RELATED"/>
    <property type="match status" value="1"/>
</dbReference>
<evidence type="ECO:0000313" key="4">
    <source>
        <dbReference type="EMBL" id="GBF94357.1"/>
    </source>
</evidence>
<dbReference type="InParanoid" id="A0A2V0PB12"/>
<organism evidence="4 5">
    <name type="scientific">Raphidocelis subcapitata</name>
    <dbReference type="NCBI Taxonomy" id="307507"/>
    <lineage>
        <taxon>Eukaryota</taxon>
        <taxon>Viridiplantae</taxon>
        <taxon>Chlorophyta</taxon>
        <taxon>core chlorophytes</taxon>
        <taxon>Chlorophyceae</taxon>
        <taxon>CS clade</taxon>
        <taxon>Sphaeropleales</taxon>
        <taxon>Selenastraceae</taxon>
        <taxon>Raphidocelis</taxon>
    </lineage>
</organism>
<comment type="caution">
    <text evidence="4">The sequence shown here is derived from an EMBL/GenBank/DDBJ whole genome shotgun (WGS) entry which is preliminary data.</text>
</comment>
<keyword evidence="5" id="KW-1185">Reference proteome</keyword>
<reference evidence="4 5" key="1">
    <citation type="journal article" date="2018" name="Sci. Rep.">
        <title>Raphidocelis subcapitata (=Pseudokirchneriella subcapitata) provides an insight into genome evolution and environmental adaptations in the Sphaeropleales.</title>
        <authorList>
            <person name="Suzuki S."/>
            <person name="Yamaguchi H."/>
            <person name="Nakajima N."/>
            <person name="Kawachi M."/>
        </authorList>
    </citation>
    <scope>NUCLEOTIDE SEQUENCE [LARGE SCALE GENOMIC DNA]</scope>
    <source>
        <strain evidence="4 5">NIES-35</strain>
    </source>
</reference>
<dbReference type="STRING" id="307507.A0A2V0PB12"/>
<keyword evidence="3" id="KW-0812">Transmembrane</keyword>
<feature type="transmembrane region" description="Helical" evidence="3">
    <location>
        <begin position="162"/>
        <end position="184"/>
    </location>
</feature>
<gene>
    <name evidence="4" type="ORF">Rsub_06979</name>
</gene>
<evidence type="ECO:0000256" key="2">
    <source>
        <dbReference type="SAM" id="MobiDB-lite"/>
    </source>
</evidence>
<evidence type="ECO:0000313" key="5">
    <source>
        <dbReference type="Proteomes" id="UP000247498"/>
    </source>
</evidence>
<dbReference type="AlphaFoldDB" id="A0A2V0PB12"/>
<keyword evidence="3" id="KW-0472">Membrane</keyword>
<name>A0A2V0PB12_9CHLO</name>
<dbReference type="PANTHER" id="PTHR36383">
    <property type="entry name" value="OS09G0529350 PROTEIN"/>
    <property type="match status" value="1"/>
</dbReference>
<sequence>MSAVANGGVRRASGLPGAMQRAPLTRRRVASSGQDAQQLDQAKAFEEGLAALAKQALQNDPEAAAQLKRYEAAVVRLEKARAAEQELEKIMADAARAALLEDAAAAEAARARASQLMADAEVAAAEKLLAAAQIQFNMAADERARVSSAAFSDADRVDSGRAAAIAVAGGLAATLPFALAGGGAGGPSELLALAGTAACCALFGVTYRYAVREDSGNKHLRGGAVAAFALVRAAGGFDLLQRSTAVAAAATAAAGGGEAAGIADLLTPSVLGPAALYAGQCMLTFGFAAAALEAAFAQGVVKRMRGTST</sequence>
<feature type="region of interest" description="Disordered" evidence="2">
    <location>
        <begin position="1"/>
        <end position="36"/>
    </location>
</feature>
<keyword evidence="3" id="KW-1133">Transmembrane helix</keyword>
<dbReference type="FunCoup" id="A0A2V0PB12">
    <property type="interactions" value="657"/>
</dbReference>
<feature type="transmembrane region" description="Helical" evidence="3">
    <location>
        <begin position="190"/>
        <end position="210"/>
    </location>
</feature>
<dbReference type="EMBL" id="BDRX01000050">
    <property type="protein sequence ID" value="GBF94357.1"/>
    <property type="molecule type" value="Genomic_DNA"/>
</dbReference>
<proteinExistence type="predicted"/>
<dbReference type="OrthoDB" id="198474at2759"/>
<accession>A0A2V0PB12</accession>
<feature type="coiled-coil region" evidence="1">
    <location>
        <begin position="67"/>
        <end position="126"/>
    </location>
</feature>
<evidence type="ECO:0000256" key="1">
    <source>
        <dbReference type="SAM" id="Coils"/>
    </source>
</evidence>
<evidence type="ECO:0000256" key="3">
    <source>
        <dbReference type="SAM" id="Phobius"/>
    </source>
</evidence>
<protein>
    <submittedName>
        <fullName evidence="4">Uncharacterized protein</fullName>
    </submittedName>
</protein>
<keyword evidence="1" id="KW-0175">Coiled coil</keyword>
<dbReference type="Proteomes" id="UP000247498">
    <property type="component" value="Unassembled WGS sequence"/>
</dbReference>